<evidence type="ECO:0000313" key="2">
    <source>
        <dbReference type="Proteomes" id="UP000244855"/>
    </source>
</evidence>
<accession>A0A2V1DXM6</accession>
<organism evidence="1 2">
    <name type="scientific">Periconia macrospinosa</name>
    <dbReference type="NCBI Taxonomy" id="97972"/>
    <lineage>
        <taxon>Eukaryota</taxon>
        <taxon>Fungi</taxon>
        <taxon>Dikarya</taxon>
        <taxon>Ascomycota</taxon>
        <taxon>Pezizomycotina</taxon>
        <taxon>Dothideomycetes</taxon>
        <taxon>Pleosporomycetidae</taxon>
        <taxon>Pleosporales</taxon>
        <taxon>Massarineae</taxon>
        <taxon>Periconiaceae</taxon>
        <taxon>Periconia</taxon>
    </lineage>
</organism>
<name>A0A2V1DXM6_9PLEO</name>
<protein>
    <submittedName>
        <fullName evidence="1">Uncharacterized protein</fullName>
    </submittedName>
</protein>
<evidence type="ECO:0000313" key="1">
    <source>
        <dbReference type="EMBL" id="PVI02005.1"/>
    </source>
</evidence>
<gene>
    <name evidence="1" type="ORF">DM02DRAFT_330797</name>
</gene>
<dbReference type="EMBL" id="KZ805349">
    <property type="protein sequence ID" value="PVI02005.1"/>
    <property type="molecule type" value="Genomic_DNA"/>
</dbReference>
<dbReference type="AlphaFoldDB" id="A0A2V1DXM6"/>
<keyword evidence="2" id="KW-1185">Reference proteome</keyword>
<sequence>MRLVALSNQFRLILHHHHFNYHNSNFATYESSHRRDDSSIFRARPIAGRSVAQLSLFPHHPRIDTERPRLWLFLSCDAPDPTFRPYILQITKRGSRACLPTYCARGTSGPYTWVQNASSYHPSYETTTRPYFALLSSLLFTISKVEGRILRR</sequence>
<reference evidence="1 2" key="1">
    <citation type="journal article" date="2018" name="Sci. Rep.">
        <title>Comparative genomics provides insights into the lifestyle and reveals functional heterogeneity of dark septate endophytic fungi.</title>
        <authorList>
            <person name="Knapp D.G."/>
            <person name="Nemeth J.B."/>
            <person name="Barry K."/>
            <person name="Hainaut M."/>
            <person name="Henrissat B."/>
            <person name="Johnson J."/>
            <person name="Kuo A."/>
            <person name="Lim J.H.P."/>
            <person name="Lipzen A."/>
            <person name="Nolan M."/>
            <person name="Ohm R.A."/>
            <person name="Tamas L."/>
            <person name="Grigoriev I.V."/>
            <person name="Spatafora J.W."/>
            <person name="Nagy L.G."/>
            <person name="Kovacs G.M."/>
        </authorList>
    </citation>
    <scope>NUCLEOTIDE SEQUENCE [LARGE SCALE GENOMIC DNA]</scope>
    <source>
        <strain evidence="1 2">DSE2036</strain>
    </source>
</reference>
<dbReference type="Proteomes" id="UP000244855">
    <property type="component" value="Unassembled WGS sequence"/>
</dbReference>
<proteinExistence type="predicted"/>